<dbReference type="InterPro" id="IPR050109">
    <property type="entry name" value="HTH-type_TetR-like_transc_reg"/>
</dbReference>
<proteinExistence type="predicted"/>
<evidence type="ECO:0000259" key="5">
    <source>
        <dbReference type="PROSITE" id="PS50977"/>
    </source>
</evidence>
<name>A0A3M2KZ79_9NOCA</name>
<evidence type="ECO:0000313" key="7">
    <source>
        <dbReference type="Proteomes" id="UP000279275"/>
    </source>
</evidence>
<organism evidence="6 7">
    <name type="scientific">Nocardia stercoris</name>
    <dbReference type="NCBI Taxonomy" id="2483361"/>
    <lineage>
        <taxon>Bacteria</taxon>
        <taxon>Bacillati</taxon>
        <taxon>Actinomycetota</taxon>
        <taxon>Actinomycetes</taxon>
        <taxon>Mycobacteriales</taxon>
        <taxon>Nocardiaceae</taxon>
        <taxon>Nocardia</taxon>
    </lineage>
</organism>
<evidence type="ECO:0000313" key="6">
    <source>
        <dbReference type="EMBL" id="RMI29946.1"/>
    </source>
</evidence>
<dbReference type="RefSeq" id="WP_122190458.1">
    <property type="nucleotide sequence ID" value="NZ_RFFH01000012.1"/>
</dbReference>
<evidence type="ECO:0000256" key="2">
    <source>
        <dbReference type="ARBA" id="ARBA00023125"/>
    </source>
</evidence>
<protein>
    <submittedName>
        <fullName evidence="6">TetR/AcrR family transcriptional regulator</fullName>
    </submittedName>
</protein>
<evidence type="ECO:0000256" key="1">
    <source>
        <dbReference type="ARBA" id="ARBA00023015"/>
    </source>
</evidence>
<evidence type="ECO:0000256" key="4">
    <source>
        <dbReference type="PROSITE-ProRule" id="PRU00335"/>
    </source>
</evidence>
<dbReference type="PANTHER" id="PTHR30055:SF234">
    <property type="entry name" value="HTH-TYPE TRANSCRIPTIONAL REGULATOR BETI"/>
    <property type="match status" value="1"/>
</dbReference>
<dbReference type="GO" id="GO:0003700">
    <property type="term" value="F:DNA-binding transcription factor activity"/>
    <property type="evidence" value="ECO:0007669"/>
    <property type="project" value="TreeGrafter"/>
</dbReference>
<dbReference type="SUPFAM" id="SSF46689">
    <property type="entry name" value="Homeodomain-like"/>
    <property type="match status" value="1"/>
</dbReference>
<gene>
    <name evidence="6" type="ORF">EBN03_24475</name>
</gene>
<sequence>MSPTPRLRAGSDARQARAERILDVTAELLLAHGYRKVTVDDVARHAGIGKGTIYLHWRTREALLWAVLQRETTRLLGVLVDRLSDDAELALPHRLMSAIFLEVAHRPLVKALLLADPEVLGALAADEAVAAAQRELAGNENYFELVRAQGLLRSDVGVEQAGYLLESVIRGFFASADGPDVERSAELLAYVLRRTVEPDEPAPATAVRALNAAVADLFRALAATLRPEVAGTP</sequence>
<dbReference type="PANTHER" id="PTHR30055">
    <property type="entry name" value="HTH-TYPE TRANSCRIPTIONAL REGULATOR RUTR"/>
    <property type="match status" value="1"/>
</dbReference>
<dbReference type="EMBL" id="RFFH01000012">
    <property type="protein sequence ID" value="RMI29946.1"/>
    <property type="molecule type" value="Genomic_DNA"/>
</dbReference>
<keyword evidence="3" id="KW-0804">Transcription</keyword>
<keyword evidence="1" id="KW-0805">Transcription regulation</keyword>
<dbReference type="GO" id="GO:0000976">
    <property type="term" value="F:transcription cis-regulatory region binding"/>
    <property type="evidence" value="ECO:0007669"/>
    <property type="project" value="TreeGrafter"/>
</dbReference>
<feature type="DNA-binding region" description="H-T-H motif" evidence="4">
    <location>
        <begin position="38"/>
        <end position="57"/>
    </location>
</feature>
<dbReference type="Pfam" id="PF00440">
    <property type="entry name" value="TetR_N"/>
    <property type="match status" value="1"/>
</dbReference>
<feature type="domain" description="HTH tetR-type" evidence="5">
    <location>
        <begin position="15"/>
        <end position="75"/>
    </location>
</feature>
<accession>A0A3M2KZ79</accession>
<keyword evidence="7" id="KW-1185">Reference proteome</keyword>
<dbReference type="InterPro" id="IPR001647">
    <property type="entry name" value="HTH_TetR"/>
</dbReference>
<dbReference type="InterPro" id="IPR009057">
    <property type="entry name" value="Homeodomain-like_sf"/>
</dbReference>
<keyword evidence="2 4" id="KW-0238">DNA-binding</keyword>
<dbReference type="OrthoDB" id="3682047at2"/>
<reference evidence="6 7" key="1">
    <citation type="submission" date="2018-10" db="EMBL/GenBank/DDBJ databases">
        <title>Isolation from cow dung.</title>
        <authorList>
            <person name="Ling L."/>
        </authorList>
    </citation>
    <scope>NUCLEOTIDE SEQUENCE [LARGE SCALE GENOMIC DNA]</scope>
    <source>
        <strain evidence="6 7">NEAU-LL90</strain>
    </source>
</reference>
<dbReference type="PROSITE" id="PS50977">
    <property type="entry name" value="HTH_TETR_2"/>
    <property type="match status" value="1"/>
</dbReference>
<dbReference type="PRINTS" id="PR00455">
    <property type="entry name" value="HTHTETR"/>
</dbReference>
<dbReference type="Gene3D" id="1.10.357.10">
    <property type="entry name" value="Tetracycline Repressor, domain 2"/>
    <property type="match status" value="1"/>
</dbReference>
<comment type="caution">
    <text evidence="6">The sequence shown here is derived from an EMBL/GenBank/DDBJ whole genome shotgun (WGS) entry which is preliminary data.</text>
</comment>
<dbReference type="Proteomes" id="UP000279275">
    <property type="component" value="Unassembled WGS sequence"/>
</dbReference>
<dbReference type="AlphaFoldDB" id="A0A3M2KZ79"/>
<evidence type="ECO:0000256" key="3">
    <source>
        <dbReference type="ARBA" id="ARBA00023163"/>
    </source>
</evidence>